<sequence length="70" mass="8080">MYFFTVRLGFRISLIGPSEILESQMLLLLKENSDIYNTGQKSGLFTMRVVRLTKVNTQRFHHPAPAVPRD</sequence>
<dbReference type="Proteomes" id="UP001352852">
    <property type="component" value="Unassembled WGS sequence"/>
</dbReference>
<evidence type="ECO:0000313" key="2">
    <source>
        <dbReference type="Proteomes" id="UP001352852"/>
    </source>
</evidence>
<comment type="caution">
    <text evidence="1">The sequence shown here is derived from an EMBL/GenBank/DDBJ whole genome shotgun (WGS) entry which is preliminary data.</text>
</comment>
<name>A0ABU7DHZ1_9TELE</name>
<reference evidence="1 2" key="1">
    <citation type="submission" date="2021-06" db="EMBL/GenBank/DDBJ databases">
        <authorList>
            <person name="Palmer J.M."/>
        </authorList>
    </citation>
    <scope>NUCLEOTIDE SEQUENCE [LARGE SCALE GENOMIC DNA]</scope>
    <source>
        <strain evidence="1 2">CL_MEX2019</strain>
        <tissue evidence="1">Muscle</tissue>
    </source>
</reference>
<keyword evidence="2" id="KW-1185">Reference proteome</keyword>
<gene>
    <name evidence="1" type="ORF">CHARACLAT_019263</name>
</gene>
<proteinExistence type="predicted"/>
<dbReference type="EMBL" id="JAHUTJ010026330">
    <property type="protein sequence ID" value="MED6274718.1"/>
    <property type="molecule type" value="Genomic_DNA"/>
</dbReference>
<protein>
    <submittedName>
        <fullName evidence="1">Uncharacterized protein</fullName>
    </submittedName>
</protein>
<accession>A0ABU7DHZ1</accession>
<evidence type="ECO:0000313" key="1">
    <source>
        <dbReference type="EMBL" id="MED6274718.1"/>
    </source>
</evidence>
<organism evidence="1 2">
    <name type="scientific">Characodon lateralis</name>
    <dbReference type="NCBI Taxonomy" id="208331"/>
    <lineage>
        <taxon>Eukaryota</taxon>
        <taxon>Metazoa</taxon>
        <taxon>Chordata</taxon>
        <taxon>Craniata</taxon>
        <taxon>Vertebrata</taxon>
        <taxon>Euteleostomi</taxon>
        <taxon>Actinopterygii</taxon>
        <taxon>Neopterygii</taxon>
        <taxon>Teleostei</taxon>
        <taxon>Neoteleostei</taxon>
        <taxon>Acanthomorphata</taxon>
        <taxon>Ovalentaria</taxon>
        <taxon>Atherinomorphae</taxon>
        <taxon>Cyprinodontiformes</taxon>
        <taxon>Goodeidae</taxon>
        <taxon>Characodon</taxon>
    </lineage>
</organism>